<evidence type="ECO:0000256" key="3">
    <source>
        <dbReference type="ARBA" id="ARBA00022475"/>
    </source>
</evidence>
<dbReference type="InterPro" id="IPR052157">
    <property type="entry name" value="BCAA_transport_permease"/>
</dbReference>
<proteinExistence type="inferred from homology"/>
<keyword evidence="5" id="KW-0029">Amino-acid transport</keyword>
<feature type="transmembrane region" description="Helical" evidence="9">
    <location>
        <begin position="41"/>
        <end position="58"/>
    </location>
</feature>
<keyword evidence="7 9" id="KW-0472">Membrane</keyword>
<gene>
    <name evidence="10" type="ORF">DFH01_27405</name>
</gene>
<comment type="subcellular location">
    <subcellularLocation>
        <location evidence="1">Cell membrane</location>
        <topology evidence="1">Multi-pass membrane protein</topology>
    </subcellularLocation>
</comment>
<feature type="transmembrane region" description="Helical" evidence="9">
    <location>
        <begin position="65"/>
        <end position="83"/>
    </location>
</feature>
<evidence type="ECO:0000256" key="6">
    <source>
        <dbReference type="ARBA" id="ARBA00022989"/>
    </source>
</evidence>
<accession>A0A317F7N3</accession>
<comment type="caution">
    <text evidence="10">The sequence shown here is derived from an EMBL/GenBank/DDBJ whole genome shotgun (WGS) entry which is preliminary data.</text>
</comment>
<protein>
    <submittedName>
        <fullName evidence="10">Amino acid ABC transporter permease</fullName>
    </submittedName>
</protein>
<keyword evidence="3" id="KW-1003">Cell membrane</keyword>
<dbReference type="CDD" id="cd06582">
    <property type="entry name" value="TM_PBP1_LivH_like"/>
    <property type="match status" value="1"/>
</dbReference>
<dbReference type="GO" id="GO:0006865">
    <property type="term" value="P:amino acid transport"/>
    <property type="evidence" value="ECO:0007669"/>
    <property type="project" value="UniProtKB-KW"/>
</dbReference>
<dbReference type="GO" id="GO:0005886">
    <property type="term" value="C:plasma membrane"/>
    <property type="evidence" value="ECO:0007669"/>
    <property type="project" value="UniProtKB-SubCell"/>
</dbReference>
<evidence type="ECO:0000313" key="11">
    <source>
        <dbReference type="Proteomes" id="UP000245765"/>
    </source>
</evidence>
<sequence>MIQDWRDIAQILLNGLMTGSMLMLPAIGFTTIFAVLRYPNFAVAAYATVGAFAGWVANTQWGLPAGLALVAAFLVAGAVGLLAEEAALKPLRPSGPLTVAIASVALTLLIENILRFFFGNELRGYDLPILRDWRFDGIRIGPQQVQNTLYACAAAGALFAVLAFTRLGRAMRAVADNPQLADIKGVDPDRIARVAVFIGAGLAGFGGMLLGLDTSIDPLTGFRVILSVFAAAVVGGLGSIPGAALGALVVGIGEEMAGVLLEPAYRTVTAFLAILLVLSIRPQGLLGRAA</sequence>
<dbReference type="EMBL" id="QGNA01000009">
    <property type="protein sequence ID" value="PWS34057.1"/>
    <property type="molecule type" value="Genomic_DNA"/>
</dbReference>
<dbReference type="OrthoDB" id="9778908at2"/>
<evidence type="ECO:0000256" key="1">
    <source>
        <dbReference type="ARBA" id="ARBA00004651"/>
    </source>
</evidence>
<dbReference type="AlphaFoldDB" id="A0A317F7N3"/>
<reference evidence="11" key="1">
    <citation type="submission" date="2018-05" db="EMBL/GenBank/DDBJ databases">
        <authorList>
            <person name="Du Z."/>
            <person name="Wang X."/>
        </authorList>
    </citation>
    <scope>NUCLEOTIDE SEQUENCE [LARGE SCALE GENOMIC DNA]</scope>
    <source>
        <strain evidence="11">CQN31</strain>
    </source>
</reference>
<evidence type="ECO:0000256" key="2">
    <source>
        <dbReference type="ARBA" id="ARBA00022448"/>
    </source>
</evidence>
<feature type="transmembrane region" description="Helical" evidence="9">
    <location>
        <begin position="264"/>
        <end position="280"/>
    </location>
</feature>
<evidence type="ECO:0000256" key="8">
    <source>
        <dbReference type="ARBA" id="ARBA00037998"/>
    </source>
</evidence>
<dbReference type="GO" id="GO:0022857">
    <property type="term" value="F:transmembrane transporter activity"/>
    <property type="evidence" value="ECO:0007669"/>
    <property type="project" value="InterPro"/>
</dbReference>
<evidence type="ECO:0000313" key="10">
    <source>
        <dbReference type="EMBL" id="PWS34057.1"/>
    </source>
</evidence>
<dbReference type="RefSeq" id="WP_109873718.1">
    <property type="nucleotide sequence ID" value="NZ_QGNA01000009.1"/>
</dbReference>
<keyword evidence="2" id="KW-0813">Transport</keyword>
<feature type="transmembrane region" description="Helical" evidence="9">
    <location>
        <begin position="224"/>
        <end position="252"/>
    </location>
</feature>
<evidence type="ECO:0000256" key="5">
    <source>
        <dbReference type="ARBA" id="ARBA00022970"/>
    </source>
</evidence>
<name>A0A317F7N3_9PROT</name>
<evidence type="ECO:0000256" key="7">
    <source>
        <dbReference type="ARBA" id="ARBA00023136"/>
    </source>
</evidence>
<dbReference type="PANTHER" id="PTHR11795">
    <property type="entry name" value="BRANCHED-CHAIN AMINO ACID TRANSPORT SYSTEM PERMEASE PROTEIN LIVH"/>
    <property type="match status" value="1"/>
</dbReference>
<evidence type="ECO:0000256" key="9">
    <source>
        <dbReference type="SAM" id="Phobius"/>
    </source>
</evidence>
<feature type="transmembrane region" description="Helical" evidence="9">
    <location>
        <begin position="95"/>
        <end position="114"/>
    </location>
</feature>
<keyword evidence="6 9" id="KW-1133">Transmembrane helix</keyword>
<feature type="transmembrane region" description="Helical" evidence="9">
    <location>
        <begin position="12"/>
        <end position="35"/>
    </location>
</feature>
<dbReference type="InterPro" id="IPR001851">
    <property type="entry name" value="ABC_transp_permease"/>
</dbReference>
<dbReference type="Pfam" id="PF02653">
    <property type="entry name" value="BPD_transp_2"/>
    <property type="match status" value="1"/>
</dbReference>
<dbReference type="PANTHER" id="PTHR11795:SF449">
    <property type="entry name" value="BRANCHED-CHAIN AMINO ACID TRANSPORT PERMEASE PROTEIN LIVH-RELATED"/>
    <property type="match status" value="1"/>
</dbReference>
<evidence type="ECO:0000256" key="4">
    <source>
        <dbReference type="ARBA" id="ARBA00022692"/>
    </source>
</evidence>
<keyword evidence="4 9" id="KW-0812">Transmembrane</keyword>
<feature type="transmembrane region" description="Helical" evidence="9">
    <location>
        <begin position="149"/>
        <end position="171"/>
    </location>
</feature>
<feature type="transmembrane region" description="Helical" evidence="9">
    <location>
        <begin position="191"/>
        <end position="212"/>
    </location>
</feature>
<organism evidence="10 11">
    <name type="scientific">Falsiroseomonas bella</name>
    <dbReference type="NCBI Taxonomy" id="2184016"/>
    <lineage>
        <taxon>Bacteria</taxon>
        <taxon>Pseudomonadati</taxon>
        <taxon>Pseudomonadota</taxon>
        <taxon>Alphaproteobacteria</taxon>
        <taxon>Acetobacterales</taxon>
        <taxon>Roseomonadaceae</taxon>
        <taxon>Falsiroseomonas</taxon>
    </lineage>
</organism>
<dbReference type="Proteomes" id="UP000245765">
    <property type="component" value="Unassembled WGS sequence"/>
</dbReference>
<comment type="similarity">
    <text evidence="8">Belongs to the binding-protein-dependent transport system permease family. LivHM subfamily.</text>
</comment>
<keyword evidence="11" id="KW-1185">Reference proteome</keyword>